<dbReference type="CDD" id="cd17960">
    <property type="entry name" value="DEADc_DDX55"/>
    <property type="match status" value="1"/>
</dbReference>
<keyword evidence="4 8" id="KW-0067">ATP-binding</keyword>
<dbReference type="Pfam" id="PF23681">
    <property type="entry name" value="CTT_SPB4"/>
    <property type="match status" value="1"/>
</dbReference>
<comment type="similarity">
    <text evidence="7">Belongs to the DEAD box helicase family. DDX55/SPB4 subfamily.</text>
</comment>
<evidence type="ECO:0000256" key="1">
    <source>
        <dbReference type="ARBA" id="ARBA00022741"/>
    </source>
</evidence>
<comment type="catalytic activity">
    <reaction evidence="9">
        <text>ATP + H2O = ADP + phosphate + H(+)</text>
        <dbReference type="Rhea" id="RHEA:13065"/>
        <dbReference type="ChEBI" id="CHEBI:15377"/>
        <dbReference type="ChEBI" id="CHEBI:15378"/>
        <dbReference type="ChEBI" id="CHEBI:30616"/>
        <dbReference type="ChEBI" id="CHEBI:43474"/>
        <dbReference type="ChEBI" id="CHEBI:456216"/>
        <dbReference type="EC" id="3.6.4.13"/>
    </reaction>
</comment>
<dbReference type="SMART" id="SM00487">
    <property type="entry name" value="DEXDc"/>
    <property type="match status" value="1"/>
</dbReference>
<comment type="domain">
    <text evidence="9">The Q motif is unique to and characteristic of the DEAD box family of RNA helicases and controls ATP binding and hydrolysis.</text>
</comment>
<dbReference type="GO" id="GO:0016887">
    <property type="term" value="F:ATP hydrolysis activity"/>
    <property type="evidence" value="ECO:0007669"/>
    <property type="project" value="RHEA"/>
</dbReference>
<dbReference type="SMART" id="SM01178">
    <property type="entry name" value="DUF4217"/>
    <property type="match status" value="1"/>
</dbReference>
<dbReference type="PROSITE" id="PS51194">
    <property type="entry name" value="HELICASE_CTER"/>
    <property type="match status" value="1"/>
</dbReference>
<dbReference type="CDD" id="cd18787">
    <property type="entry name" value="SF2_C_DEAD"/>
    <property type="match status" value="1"/>
</dbReference>
<keyword evidence="5 9" id="KW-0694">RNA-binding</keyword>
<dbReference type="Pfam" id="PF00270">
    <property type="entry name" value="DEAD"/>
    <property type="match status" value="1"/>
</dbReference>
<proteinExistence type="inferred from homology"/>
<reference evidence="12 13" key="1">
    <citation type="journal article" date="2019" name="PLoS Biol.">
        <title>Sex chromosomes control vertical transmission of feminizing Wolbachia symbionts in an isopod.</title>
        <authorList>
            <person name="Becking T."/>
            <person name="Chebbi M.A."/>
            <person name="Giraud I."/>
            <person name="Moumen B."/>
            <person name="Laverre T."/>
            <person name="Caubet Y."/>
            <person name="Peccoud J."/>
            <person name="Gilbert C."/>
            <person name="Cordaux R."/>
        </authorList>
    </citation>
    <scope>NUCLEOTIDE SEQUENCE [LARGE SCALE GENOMIC DNA]</scope>
    <source>
        <strain evidence="12">ANa2</strain>
        <tissue evidence="12">Whole body excluding digestive tract and cuticle</tissue>
    </source>
</reference>
<organism evidence="12 13">
    <name type="scientific">Armadillidium nasatum</name>
    <dbReference type="NCBI Taxonomy" id="96803"/>
    <lineage>
        <taxon>Eukaryota</taxon>
        <taxon>Metazoa</taxon>
        <taxon>Ecdysozoa</taxon>
        <taxon>Arthropoda</taxon>
        <taxon>Crustacea</taxon>
        <taxon>Multicrustacea</taxon>
        <taxon>Malacostraca</taxon>
        <taxon>Eumalacostraca</taxon>
        <taxon>Peracarida</taxon>
        <taxon>Isopoda</taxon>
        <taxon>Oniscidea</taxon>
        <taxon>Crinocheta</taxon>
        <taxon>Armadillidiidae</taxon>
        <taxon>Armadillidium</taxon>
    </lineage>
</organism>
<keyword evidence="13" id="KW-1185">Reference proteome</keyword>
<evidence type="ECO:0000259" key="11">
    <source>
        <dbReference type="PROSITE" id="PS51194"/>
    </source>
</evidence>
<dbReference type="Gene3D" id="3.40.50.300">
    <property type="entry name" value="P-loop containing nucleotide triphosphate hydrolases"/>
    <property type="match status" value="2"/>
</dbReference>
<evidence type="ECO:0000313" key="13">
    <source>
        <dbReference type="Proteomes" id="UP000326759"/>
    </source>
</evidence>
<dbReference type="PROSITE" id="PS00039">
    <property type="entry name" value="DEAD_ATP_HELICASE"/>
    <property type="match status" value="1"/>
</dbReference>
<dbReference type="InterPro" id="IPR014001">
    <property type="entry name" value="Helicase_ATP-bd"/>
</dbReference>
<dbReference type="SMART" id="SM00490">
    <property type="entry name" value="HELICc"/>
    <property type="match status" value="1"/>
</dbReference>
<dbReference type="SUPFAM" id="SSF52540">
    <property type="entry name" value="P-loop containing nucleoside triphosphate hydrolases"/>
    <property type="match status" value="1"/>
</dbReference>
<dbReference type="Proteomes" id="UP000326759">
    <property type="component" value="Unassembled WGS sequence"/>
</dbReference>
<dbReference type="EC" id="3.6.4.13" evidence="9"/>
<evidence type="ECO:0000256" key="4">
    <source>
        <dbReference type="ARBA" id="ARBA00022840"/>
    </source>
</evidence>
<evidence type="ECO:0000256" key="7">
    <source>
        <dbReference type="ARBA" id="ARBA00038002"/>
    </source>
</evidence>
<evidence type="ECO:0000256" key="3">
    <source>
        <dbReference type="ARBA" id="ARBA00022806"/>
    </source>
</evidence>
<dbReference type="InterPro" id="IPR056330">
    <property type="entry name" value="CTT_SPB4"/>
</dbReference>
<dbReference type="PROSITE" id="PS51192">
    <property type="entry name" value="HELICASE_ATP_BIND_1"/>
    <property type="match status" value="1"/>
</dbReference>
<dbReference type="Pfam" id="PF00271">
    <property type="entry name" value="Helicase_C"/>
    <property type="match status" value="1"/>
</dbReference>
<evidence type="ECO:0000256" key="6">
    <source>
        <dbReference type="ARBA" id="ARBA00023054"/>
    </source>
</evidence>
<gene>
    <name evidence="12" type="primary">DDX55</name>
    <name evidence="12" type="ORF">Anas_13361</name>
</gene>
<evidence type="ECO:0000259" key="10">
    <source>
        <dbReference type="PROSITE" id="PS51192"/>
    </source>
</evidence>
<evidence type="ECO:0000256" key="2">
    <source>
        <dbReference type="ARBA" id="ARBA00022801"/>
    </source>
</evidence>
<evidence type="ECO:0000256" key="5">
    <source>
        <dbReference type="ARBA" id="ARBA00022884"/>
    </source>
</evidence>
<dbReference type="Pfam" id="PF13959">
    <property type="entry name" value="CTE_SPB4"/>
    <property type="match status" value="1"/>
</dbReference>
<dbReference type="InterPro" id="IPR001650">
    <property type="entry name" value="Helicase_C-like"/>
</dbReference>
<dbReference type="GO" id="GO:0003724">
    <property type="term" value="F:RNA helicase activity"/>
    <property type="evidence" value="ECO:0007669"/>
    <property type="project" value="UniProtKB-EC"/>
</dbReference>
<evidence type="ECO:0000256" key="9">
    <source>
        <dbReference type="RuleBase" id="RU365068"/>
    </source>
</evidence>
<keyword evidence="2 8" id="KW-0378">Hydrolase</keyword>
<evidence type="ECO:0000313" key="12">
    <source>
        <dbReference type="EMBL" id="KAB7501298.1"/>
    </source>
</evidence>
<dbReference type="EMBL" id="SEYY01011101">
    <property type="protein sequence ID" value="KAB7501298.1"/>
    <property type="molecule type" value="Genomic_DNA"/>
</dbReference>
<keyword evidence="6" id="KW-0175">Coiled coil</keyword>
<keyword evidence="1 8" id="KW-0547">Nucleotide-binding</keyword>
<evidence type="ECO:0000256" key="8">
    <source>
        <dbReference type="RuleBase" id="RU000492"/>
    </source>
</evidence>
<comment type="function">
    <text evidence="9">RNA helicase.</text>
</comment>
<dbReference type="InterPro" id="IPR011545">
    <property type="entry name" value="DEAD/DEAH_box_helicase_dom"/>
</dbReference>
<accession>A0A5N5T5N4</accession>
<keyword evidence="3 8" id="KW-0347">Helicase</keyword>
<dbReference type="GO" id="GO:0003723">
    <property type="term" value="F:RNA binding"/>
    <property type="evidence" value="ECO:0007669"/>
    <property type="project" value="UniProtKB-UniRule"/>
</dbReference>
<dbReference type="InterPro" id="IPR000629">
    <property type="entry name" value="RNA-helicase_DEAD-box_CS"/>
</dbReference>
<comment type="caution">
    <text evidence="12">The sequence shown here is derived from an EMBL/GenBank/DDBJ whole genome shotgun (WGS) entry which is preliminary data.</text>
</comment>
<dbReference type="InterPro" id="IPR027417">
    <property type="entry name" value="P-loop_NTPase"/>
</dbReference>
<dbReference type="AlphaFoldDB" id="A0A5N5T5N4"/>
<feature type="domain" description="Helicase ATP-binding" evidence="10">
    <location>
        <begin position="37"/>
        <end position="214"/>
    </location>
</feature>
<sequence length="577" mass="65321">MKRQAWDELSVKLLDSIRNALKDMNFAYMTPVQAACIPLFLNHKDVAAEAVTGSGKTLAFLIPREKPLKKFEIGALIILPTRELATQIFEVLENFLKHTKSLTSILFVGGKTVSSDLRVFASNGGNIVISTPGRLQDLLAKKVTDKPSISAGLRAVEVLILDEADRLLDCGFASTINTILAYLPKLRRTGIFSATQTTDVTNLIRAGMRNPVQVRVKEKESMDLKTPASLQNFYMVTNPDVKIGILISLLLERAGEKTMVFFSTCASVEYFYEVIKNALPASISLLSLHGKMKHKRFKIFDDFRKMKSGVVLCTDVLCRGVDIPFVDWVIQFDPPTSASSFVHRCGRTARNGEVGSALLLLLPNELEYVRFLELNQKVSLKEIECPNDYPNLLESMRKIQINDRIIMDKATRAFVSHIQAYTKHECNFVINIKKLDLGLLATGFGLLKLPRMPELKNCKDINFTACDVDVNDVKYKDERQEATRQKNLKEYRKTGKWPTLKLHIPKGSEAWSKTKEKAKTKRERKEKKLKTAADNFTLEDIEDLNEDFRLLKKFKRGKISDDLLLDDYDLCKKDDNS</sequence>
<dbReference type="InterPro" id="IPR025313">
    <property type="entry name" value="SPB4-like_CTE"/>
</dbReference>
<protein>
    <recommendedName>
        <fullName evidence="9">ATP-dependent RNA helicase</fullName>
        <ecNumber evidence="9">3.6.4.13</ecNumber>
    </recommendedName>
</protein>
<name>A0A5N5T5N4_9CRUS</name>
<dbReference type="GO" id="GO:0005524">
    <property type="term" value="F:ATP binding"/>
    <property type="evidence" value="ECO:0007669"/>
    <property type="project" value="UniProtKB-UniRule"/>
</dbReference>
<dbReference type="PANTHER" id="PTHR24031">
    <property type="entry name" value="RNA HELICASE"/>
    <property type="match status" value="1"/>
</dbReference>
<feature type="domain" description="Helicase C-terminal" evidence="11">
    <location>
        <begin position="242"/>
        <end position="397"/>
    </location>
</feature>
<dbReference type="OrthoDB" id="7396459at2759"/>